<organism evidence="2 3">
    <name type="scientific">Diplocloster modestus</name>
    <dbReference type="NCBI Taxonomy" id="2850322"/>
    <lineage>
        <taxon>Bacteria</taxon>
        <taxon>Bacillati</taxon>
        <taxon>Bacillota</taxon>
        <taxon>Clostridia</taxon>
        <taxon>Lachnospirales</taxon>
        <taxon>Lachnospiraceae</taxon>
        <taxon>Diplocloster</taxon>
    </lineage>
</organism>
<dbReference type="CDD" id="cd04301">
    <property type="entry name" value="NAT_SF"/>
    <property type="match status" value="1"/>
</dbReference>
<accession>A0ABS6K4B4</accession>
<keyword evidence="3" id="KW-1185">Reference proteome</keyword>
<protein>
    <submittedName>
        <fullName evidence="2">GNAT family N-acetyltransferase</fullName>
        <ecNumber evidence="2">2.3.1.-</ecNumber>
    </submittedName>
</protein>
<dbReference type="InterPro" id="IPR000182">
    <property type="entry name" value="GNAT_dom"/>
</dbReference>
<dbReference type="SUPFAM" id="SSF55729">
    <property type="entry name" value="Acyl-CoA N-acyltransferases (Nat)"/>
    <property type="match status" value="1"/>
</dbReference>
<dbReference type="Gene3D" id="3.40.630.30">
    <property type="match status" value="1"/>
</dbReference>
<dbReference type="RefSeq" id="WP_158349972.1">
    <property type="nucleotide sequence ID" value="NZ_JAHQCX010000002.1"/>
</dbReference>
<evidence type="ECO:0000259" key="1">
    <source>
        <dbReference type="PROSITE" id="PS51186"/>
    </source>
</evidence>
<evidence type="ECO:0000313" key="2">
    <source>
        <dbReference type="EMBL" id="MBU9725353.1"/>
    </source>
</evidence>
<keyword evidence="2" id="KW-0808">Transferase</keyword>
<keyword evidence="2" id="KW-0012">Acyltransferase</keyword>
<dbReference type="EC" id="2.3.1.-" evidence="2"/>
<evidence type="ECO:0000313" key="3">
    <source>
        <dbReference type="Proteomes" id="UP001314681"/>
    </source>
</evidence>
<reference evidence="2 3" key="1">
    <citation type="submission" date="2021-06" db="EMBL/GenBank/DDBJ databases">
        <title>Description of novel taxa of the family Lachnospiraceae.</title>
        <authorList>
            <person name="Chaplin A.V."/>
            <person name="Sokolova S.R."/>
            <person name="Pikina A.P."/>
            <person name="Korzhanova M."/>
            <person name="Belova V."/>
            <person name="Korostin D."/>
            <person name="Efimov B.A."/>
        </authorList>
    </citation>
    <scope>NUCLEOTIDE SEQUENCE [LARGE SCALE GENOMIC DNA]</scope>
    <source>
        <strain evidence="2 3">ASD4241</strain>
    </source>
</reference>
<name>A0ABS6K4B4_9FIRM</name>
<dbReference type="GO" id="GO:0016746">
    <property type="term" value="F:acyltransferase activity"/>
    <property type="evidence" value="ECO:0007669"/>
    <property type="project" value="UniProtKB-KW"/>
</dbReference>
<dbReference type="Proteomes" id="UP001314681">
    <property type="component" value="Unassembled WGS sequence"/>
</dbReference>
<dbReference type="InterPro" id="IPR025685">
    <property type="entry name" value="YoaP-like_dom"/>
</dbReference>
<feature type="domain" description="N-acetyltransferase" evidence="1">
    <location>
        <begin position="4"/>
        <end position="152"/>
    </location>
</feature>
<dbReference type="EMBL" id="JAHQCX010000002">
    <property type="protein sequence ID" value="MBU9725353.1"/>
    <property type="molecule type" value="Genomic_DNA"/>
</dbReference>
<comment type="caution">
    <text evidence="2">The sequence shown here is derived from an EMBL/GenBank/DDBJ whole genome shotgun (WGS) entry which is preliminary data.</text>
</comment>
<sequence>MSFITINSETIEQEHLCCAIADKKHQLGVSAKRAWLKEQLSEGHVFRKLDERGKVFIEYAPLEKAWVPIAGDNYLYIYCLWVAGSFKGKGYGAELLNSCLADARKTGKSGVCVVSSKKKKPYLSDKQFFIRNGFKTVDIIGSDYELLALSLDSGTVPHFTDSAKSQRIESNILTIYYSPQCPYIPNCVEQVTAYCQQNSLPLDLIKVDTLEKAKSVPCIFNNWAVFYNGKFETTQLLNEGQLKKLLDQLQL</sequence>
<gene>
    <name evidence="2" type="ORF">KTH90_04915</name>
</gene>
<dbReference type="Pfam" id="PF14268">
    <property type="entry name" value="YoaP"/>
    <property type="match status" value="1"/>
</dbReference>
<dbReference type="InterPro" id="IPR016181">
    <property type="entry name" value="Acyl_CoA_acyltransferase"/>
</dbReference>
<proteinExistence type="predicted"/>
<dbReference type="Pfam" id="PF00583">
    <property type="entry name" value="Acetyltransf_1"/>
    <property type="match status" value="1"/>
</dbReference>
<dbReference type="PROSITE" id="PS51186">
    <property type="entry name" value="GNAT"/>
    <property type="match status" value="1"/>
</dbReference>